<comment type="subcellular location">
    <subcellularLocation>
        <location evidence="10">Cell membrane</location>
        <topology evidence="10">Multi-pass membrane protein</topology>
    </subcellularLocation>
    <subcellularLocation>
        <location evidence="1">Membrane</location>
        <topology evidence="1">Multi-pass membrane protein</topology>
    </subcellularLocation>
</comment>
<feature type="transmembrane region" description="Helical" evidence="10">
    <location>
        <begin position="700"/>
        <end position="719"/>
    </location>
</feature>
<dbReference type="GO" id="GO:0005886">
    <property type="term" value="C:plasma membrane"/>
    <property type="evidence" value="ECO:0007669"/>
    <property type="project" value="UniProtKB-SubCell"/>
</dbReference>
<dbReference type="Proteomes" id="UP000217199">
    <property type="component" value="Unassembled WGS sequence"/>
</dbReference>
<dbReference type="GO" id="GO:0004100">
    <property type="term" value="F:chitin synthase activity"/>
    <property type="evidence" value="ECO:0007669"/>
    <property type="project" value="UniProtKB-UniRule"/>
</dbReference>
<evidence type="ECO:0000313" key="13">
    <source>
        <dbReference type="EMBL" id="PAV22111.1"/>
    </source>
</evidence>
<feature type="region of interest" description="Disordered" evidence="11">
    <location>
        <begin position="1"/>
        <end position="66"/>
    </location>
</feature>
<reference evidence="13 14" key="1">
    <citation type="journal article" date="2017" name="Mol. Ecol.">
        <title>Comparative and population genomic landscape of Phellinus noxius: A hypervariable fungus causing root rot in trees.</title>
        <authorList>
            <person name="Chung C.L."/>
            <person name="Lee T.J."/>
            <person name="Akiba M."/>
            <person name="Lee H.H."/>
            <person name="Kuo T.H."/>
            <person name="Liu D."/>
            <person name="Ke H.M."/>
            <person name="Yokoi T."/>
            <person name="Roa M.B."/>
            <person name="Lu M.J."/>
            <person name="Chang Y.Y."/>
            <person name="Ann P.J."/>
            <person name="Tsai J.N."/>
            <person name="Chen C.Y."/>
            <person name="Tzean S.S."/>
            <person name="Ota Y."/>
            <person name="Hattori T."/>
            <person name="Sahashi N."/>
            <person name="Liou R.F."/>
            <person name="Kikuchi T."/>
            <person name="Tsai I.J."/>
        </authorList>
    </citation>
    <scope>NUCLEOTIDE SEQUENCE [LARGE SCALE GENOMIC DNA]</scope>
    <source>
        <strain evidence="13 14">FFPRI411160</strain>
    </source>
</reference>
<dbReference type="PANTHER" id="PTHR22914:SF44">
    <property type="entry name" value="CHITIN SYNTHASE 2"/>
    <property type="match status" value="1"/>
</dbReference>
<evidence type="ECO:0000256" key="2">
    <source>
        <dbReference type="ARBA" id="ARBA00012543"/>
    </source>
</evidence>
<dbReference type="InterPro" id="IPR029044">
    <property type="entry name" value="Nucleotide-diphossugar_trans"/>
</dbReference>
<keyword evidence="5 10" id="KW-1133">Transmembrane helix</keyword>
<keyword evidence="4 10" id="KW-0812">Transmembrane</keyword>
<name>A0A286UR97_9AGAM</name>
<comment type="caution">
    <text evidence="13">The sequence shown here is derived from an EMBL/GenBank/DDBJ whole genome shotgun (WGS) entry which is preliminary data.</text>
</comment>
<evidence type="ECO:0000256" key="9">
    <source>
        <dbReference type="ARBA" id="ARBA00048014"/>
    </source>
</evidence>
<evidence type="ECO:0000259" key="12">
    <source>
        <dbReference type="Pfam" id="PF08407"/>
    </source>
</evidence>
<dbReference type="GO" id="GO:0006031">
    <property type="term" value="P:chitin biosynthetic process"/>
    <property type="evidence" value="ECO:0007669"/>
    <property type="project" value="UniProtKB-UniRule"/>
</dbReference>
<evidence type="ECO:0000256" key="4">
    <source>
        <dbReference type="ARBA" id="ARBA00022692"/>
    </source>
</evidence>
<evidence type="ECO:0000256" key="6">
    <source>
        <dbReference type="ARBA" id="ARBA00023136"/>
    </source>
</evidence>
<dbReference type="Pfam" id="PF08407">
    <property type="entry name" value="Chitin_synth_1N"/>
    <property type="match status" value="1"/>
</dbReference>
<dbReference type="GO" id="GO:0071555">
    <property type="term" value="P:cell wall organization"/>
    <property type="evidence" value="ECO:0007669"/>
    <property type="project" value="UniProtKB-KW"/>
</dbReference>
<keyword evidence="6 10" id="KW-0472">Membrane</keyword>
<dbReference type="InterPro" id="IPR013616">
    <property type="entry name" value="Chitin_synth_N"/>
</dbReference>
<dbReference type="EMBL" id="NBII01000002">
    <property type="protein sequence ID" value="PAV22111.1"/>
    <property type="molecule type" value="Genomic_DNA"/>
</dbReference>
<dbReference type="SUPFAM" id="SSF53448">
    <property type="entry name" value="Nucleotide-diphospho-sugar transferases"/>
    <property type="match status" value="1"/>
</dbReference>
<dbReference type="STRING" id="2282107.A0A286UR97"/>
<evidence type="ECO:0000256" key="11">
    <source>
        <dbReference type="SAM" id="MobiDB-lite"/>
    </source>
</evidence>
<protein>
    <recommendedName>
        <fullName evidence="2 10">Chitin synthase</fullName>
        <ecNumber evidence="2 10">2.4.1.16</ecNumber>
    </recommendedName>
</protein>
<comment type="similarity">
    <text evidence="10">Belongs to the chitin synthase family.</text>
</comment>
<feature type="region of interest" description="Disordered" evidence="11">
    <location>
        <begin position="783"/>
        <end position="804"/>
    </location>
</feature>
<proteinExistence type="inferred from homology"/>
<comment type="function">
    <text evidence="8 10">Polymerizes chitin, a structural polymer of the cell wall and septum, by transferring the sugar moiety of UDP-GlcNAc to the non-reducing end of the growing chitin polymer.</text>
</comment>
<evidence type="ECO:0000256" key="1">
    <source>
        <dbReference type="ARBA" id="ARBA00004141"/>
    </source>
</evidence>
<keyword evidence="14" id="KW-1185">Reference proteome</keyword>
<feature type="compositionally biased region" description="Basic and acidic residues" evidence="11">
    <location>
        <begin position="786"/>
        <end position="804"/>
    </location>
</feature>
<keyword evidence="3 10" id="KW-0328">Glycosyltransferase</keyword>
<gene>
    <name evidence="13" type="ORF">PNOK_0206800</name>
</gene>
<feature type="transmembrane region" description="Helical" evidence="10">
    <location>
        <begin position="627"/>
        <end position="652"/>
    </location>
</feature>
<evidence type="ECO:0000256" key="10">
    <source>
        <dbReference type="RuleBase" id="RU366040"/>
    </source>
</evidence>
<feature type="compositionally biased region" description="Polar residues" evidence="11">
    <location>
        <begin position="1"/>
        <end position="21"/>
    </location>
</feature>
<dbReference type="OrthoDB" id="26569at2759"/>
<feature type="domain" description="Chitin synthase N-terminal" evidence="12">
    <location>
        <begin position="135"/>
        <end position="198"/>
    </location>
</feature>
<dbReference type="Pfam" id="PF01644">
    <property type="entry name" value="Chitin_synth_1"/>
    <property type="match status" value="1"/>
</dbReference>
<dbReference type="InParanoid" id="A0A286UR97"/>
<comment type="catalytic activity">
    <reaction evidence="9 10">
        <text>[(1-&gt;4)-N-acetyl-beta-D-glucosaminyl](n) + UDP-N-acetyl-alpha-D-glucosamine = [(1-&gt;4)-N-acetyl-beta-D-glucosaminyl](n+1) + UDP + H(+)</text>
        <dbReference type="Rhea" id="RHEA:16637"/>
        <dbReference type="Rhea" id="RHEA-COMP:9593"/>
        <dbReference type="Rhea" id="RHEA-COMP:9595"/>
        <dbReference type="ChEBI" id="CHEBI:15378"/>
        <dbReference type="ChEBI" id="CHEBI:17029"/>
        <dbReference type="ChEBI" id="CHEBI:57705"/>
        <dbReference type="ChEBI" id="CHEBI:58223"/>
        <dbReference type="EC" id="2.4.1.16"/>
    </reaction>
</comment>
<feature type="transmembrane region" description="Helical" evidence="10">
    <location>
        <begin position="515"/>
        <end position="534"/>
    </location>
</feature>
<dbReference type="PANTHER" id="PTHR22914">
    <property type="entry name" value="CHITIN SYNTHASE"/>
    <property type="match status" value="1"/>
</dbReference>
<accession>A0A286UR97</accession>
<evidence type="ECO:0000313" key="14">
    <source>
        <dbReference type="Proteomes" id="UP000217199"/>
    </source>
</evidence>
<organism evidence="13 14">
    <name type="scientific">Pyrrhoderma noxium</name>
    <dbReference type="NCBI Taxonomy" id="2282107"/>
    <lineage>
        <taxon>Eukaryota</taxon>
        <taxon>Fungi</taxon>
        <taxon>Dikarya</taxon>
        <taxon>Basidiomycota</taxon>
        <taxon>Agaricomycotina</taxon>
        <taxon>Agaricomycetes</taxon>
        <taxon>Hymenochaetales</taxon>
        <taxon>Hymenochaetaceae</taxon>
        <taxon>Pyrrhoderma</taxon>
    </lineage>
</organism>
<feature type="compositionally biased region" description="Polar residues" evidence="11">
    <location>
        <begin position="36"/>
        <end position="66"/>
    </location>
</feature>
<evidence type="ECO:0000256" key="3">
    <source>
        <dbReference type="ARBA" id="ARBA00022676"/>
    </source>
</evidence>
<dbReference type="EC" id="2.4.1.16" evidence="2 10"/>
<dbReference type="CDD" id="cd04190">
    <property type="entry name" value="Chitin_synth_C"/>
    <property type="match status" value="1"/>
</dbReference>
<feature type="transmembrane region" description="Helical" evidence="10">
    <location>
        <begin position="555"/>
        <end position="574"/>
    </location>
</feature>
<keyword evidence="10" id="KW-0808">Transferase</keyword>
<feature type="transmembrane region" description="Helical" evidence="10">
    <location>
        <begin position="851"/>
        <end position="873"/>
    </location>
</feature>
<evidence type="ECO:0000256" key="5">
    <source>
        <dbReference type="ARBA" id="ARBA00022989"/>
    </source>
</evidence>
<evidence type="ECO:0000256" key="7">
    <source>
        <dbReference type="ARBA" id="ARBA00023316"/>
    </source>
</evidence>
<keyword evidence="7 10" id="KW-0961">Cell wall biogenesis/degradation</keyword>
<sequence length="878" mass="98926">MAYNQHNSPYYSDSNYNQQYHSDYPPTAPHAYSADMQHSGNAGSYPTQNGYGYDQNNQSNWDTKSAKSYNTYHSDYADSQAHLNPQYEMTEVPPLPTMGYSQPNYPPPHQLRPQLSQHSSGGWSSAREKLMKRRSVRQVELIQGNLVLDVAVPSHIVPKGAQGEEMSMMRYTAATCDPDDFMRQKYSLRPYLYGRRTELFIVMTMYNEDEVLFCRTMNAVIKNVAHLCERSKSKTWGHNGWQKVVVCVVSDGRNKVNKRTLHVLSLMGCYQEGIAKDSVAGKDVTAHIFEYTTNMVVTDTGEVSTGSCPVQVIFCLKEQNKKKLNSHRWFFNAFGPLIQPNVCVLLDVGTKPTGTSIYDLWKCFDKHPNVGGACGEICVDTGKGCSLLLTSPLAASQNFEYKMSNILDKPLESVFGYISVLPGAFSAYRYKALQNHPNGQGPLASYFKGEDLHGGGADGAGLFERNMYLAEDRILCFEIVTKKKEGWVLRYVKSAKAATDVPTSVPEFISQRRRWLNGSLFAAIHATVFFFRIWTSGHNIIRKFILQLEFIYNAVQLLFTWTSLANFYLAFYFLVSSATADSKTDAFNFLHAGAGAKIFEIILKLYIAVLFVMTVCSLGNRPQGSKWTYITAIILFGICNVVTLWCAGYTVYLAVPHTVDGWKNIGELIQTNETFRDIVISLAATYGLYFFSSFMHFEPWHMFTCFVQYMFFLPSYVNILMMYSMCNLHDVTWGTKGDNGSAKDLGGAKKVKNADGKEVLEVELPTAKEDVDSLWAASRNALRQKPPPEKEHRDAATKQADHDRNSRTNVVLAWVGTNMLMIVFFTSTAFTDWVQDKFDVDSTSFNPYLAFLFYALAGISAIRFVGSTLYLLLRLVGH</sequence>
<feature type="transmembrane region" description="Helical" evidence="10">
    <location>
        <begin position="811"/>
        <end position="831"/>
    </location>
</feature>
<dbReference type="GO" id="GO:0030428">
    <property type="term" value="C:cell septum"/>
    <property type="evidence" value="ECO:0007669"/>
    <property type="project" value="TreeGrafter"/>
</dbReference>
<feature type="transmembrane region" description="Helical" evidence="10">
    <location>
        <begin position="594"/>
        <end position="615"/>
    </location>
</feature>
<evidence type="ECO:0000256" key="8">
    <source>
        <dbReference type="ARBA" id="ARBA00024009"/>
    </source>
</evidence>
<keyword evidence="10" id="KW-1003">Cell membrane</keyword>
<dbReference type="InterPro" id="IPR004835">
    <property type="entry name" value="Chitin_synth"/>
</dbReference>
<dbReference type="AlphaFoldDB" id="A0A286UR97"/>